<evidence type="ECO:0000313" key="5">
    <source>
        <dbReference type="RefSeq" id="XP_015187157.1"/>
    </source>
</evidence>
<feature type="compositionally biased region" description="Basic and acidic residues" evidence="1">
    <location>
        <begin position="152"/>
        <end position="165"/>
    </location>
</feature>
<feature type="compositionally biased region" description="Basic residues" evidence="1">
    <location>
        <begin position="12"/>
        <end position="21"/>
    </location>
</feature>
<evidence type="ECO:0000259" key="2">
    <source>
        <dbReference type="Pfam" id="PF10180"/>
    </source>
</evidence>
<proteinExistence type="predicted"/>
<sequence>MGFENTSNFGVRKSKSRKRTKIRNEILEDKKSQANSDSNIIAKSSDDETGESNEAILERAQQRPRKCKISKNGLNYKATKRTLEELGGTDILQKNSSDIELSSEDKITSKRQKRGSIALVESNQSMEDLNTTVSEESAKNTKTPSKRKIKKEKAEQREAEKRQATKAEATQKALTYVKKWKYSRSEWKFEKIRQIWLMDNLLDDTLIPDEVFPTVLEYFEGCKGMAREQLLKKGMDVVRIAEENIKKKTETIESVSYKRARLLLQALPTET</sequence>
<dbReference type="PANTHER" id="PTHR22306:SF2">
    <property type="entry name" value="CHROMOSOME 7 OPEN READING FRAME 50"/>
    <property type="match status" value="1"/>
</dbReference>
<protein>
    <submittedName>
        <fullName evidence="4 5">Uncharacterized protein C7orf50 homolog</fullName>
    </submittedName>
</protein>
<name>A0ABM1J3W9_POLDO</name>
<feature type="domain" description="WKF" evidence="2">
    <location>
        <begin position="176"/>
        <end position="236"/>
    </location>
</feature>
<organism evidence="3 4">
    <name type="scientific">Polistes dominula</name>
    <name type="common">European paper wasp</name>
    <name type="synonym">Vespa dominula</name>
    <dbReference type="NCBI Taxonomy" id="743375"/>
    <lineage>
        <taxon>Eukaryota</taxon>
        <taxon>Metazoa</taxon>
        <taxon>Ecdysozoa</taxon>
        <taxon>Arthropoda</taxon>
        <taxon>Hexapoda</taxon>
        <taxon>Insecta</taxon>
        <taxon>Pterygota</taxon>
        <taxon>Neoptera</taxon>
        <taxon>Endopterygota</taxon>
        <taxon>Hymenoptera</taxon>
        <taxon>Apocrita</taxon>
        <taxon>Aculeata</taxon>
        <taxon>Vespoidea</taxon>
        <taxon>Vespidae</taxon>
        <taxon>Polistinae</taxon>
        <taxon>Polistini</taxon>
        <taxon>Polistes</taxon>
    </lineage>
</organism>
<accession>A0ABM1J3W9</accession>
<dbReference type="InterPro" id="IPR019327">
    <property type="entry name" value="WKF"/>
</dbReference>
<dbReference type="RefSeq" id="XP_015187157.1">
    <property type="nucleotide sequence ID" value="XM_015331671.1"/>
</dbReference>
<gene>
    <name evidence="4 5" type="primary">LOC107072069</name>
</gene>
<evidence type="ECO:0000313" key="4">
    <source>
        <dbReference type="RefSeq" id="XP_015187156.1"/>
    </source>
</evidence>
<dbReference type="RefSeq" id="XP_015187156.1">
    <property type="nucleotide sequence ID" value="XM_015331670.1"/>
</dbReference>
<feature type="compositionally biased region" description="Polar residues" evidence="1">
    <location>
        <begin position="33"/>
        <end position="42"/>
    </location>
</feature>
<dbReference type="PANTHER" id="PTHR22306">
    <property type="entry name" value="CHROMOSOME 7 OPEN READING FRAME 50"/>
    <property type="match status" value="1"/>
</dbReference>
<evidence type="ECO:0000256" key="1">
    <source>
        <dbReference type="SAM" id="MobiDB-lite"/>
    </source>
</evidence>
<dbReference type="Proteomes" id="UP000694924">
    <property type="component" value="Unplaced"/>
</dbReference>
<keyword evidence="3" id="KW-1185">Reference proteome</keyword>
<feature type="compositionally biased region" description="Basic and acidic residues" evidence="1">
    <location>
        <begin position="22"/>
        <end position="32"/>
    </location>
</feature>
<feature type="region of interest" description="Disordered" evidence="1">
    <location>
        <begin position="99"/>
        <end position="166"/>
    </location>
</feature>
<evidence type="ECO:0000313" key="3">
    <source>
        <dbReference type="Proteomes" id="UP000694924"/>
    </source>
</evidence>
<dbReference type="GeneID" id="107072069"/>
<feature type="compositionally biased region" description="Polar residues" evidence="1">
    <location>
        <begin position="121"/>
        <end position="143"/>
    </location>
</feature>
<feature type="region of interest" description="Disordered" evidence="1">
    <location>
        <begin position="1"/>
        <end position="72"/>
    </location>
</feature>
<reference evidence="4 5" key="1">
    <citation type="submission" date="2025-05" db="UniProtKB">
        <authorList>
            <consortium name="RefSeq"/>
        </authorList>
    </citation>
    <scope>IDENTIFICATION</scope>
    <source>
        <tissue evidence="4 5">Whole body</tissue>
    </source>
</reference>
<dbReference type="Pfam" id="PF10180">
    <property type="entry name" value="WKF"/>
    <property type="match status" value="1"/>
</dbReference>